<evidence type="ECO:0000256" key="7">
    <source>
        <dbReference type="ARBA" id="ARBA00022777"/>
    </source>
</evidence>
<evidence type="ECO:0000256" key="3">
    <source>
        <dbReference type="ARBA" id="ARBA00004906"/>
    </source>
</evidence>
<evidence type="ECO:0000256" key="11">
    <source>
        <dbReference type="SAM" id="Coils"/>
    </source>
</evidence>
<dbReference type="Gene3D" id="1.10.510.10">
    <property type="entry name" value="Transferase(Phosphotransferase) domain 1"/>
    <property type="match status" value="1"/>
</dbReference>
<feature type="compositionally biased region" description="Low complexity" evidence="12">
    <location>
        <begin position="195"/>
        <end position="210"/>
    </location>
</feature>
<dbReference type="GO" id="GO:0005524">
    <property type="term" value="F:ATP binding"/>
    <property type="evidence" value="ECO:0007669"/>
    <property type="project" value="UniProtKB-UniRule"/>
</dbReference>
<organism evidence="15 16">
    <name type="scientific">Camellia sinensis var. sinensis</name>
    <name type="common">China tea</name>
    <dbReference type="NCBI Taxonomy" id="542762"/>
    <lineage>
        <taxon>Eukaryota</taxon>
        <taxon>Viridiplantae</taxon>
        <taxon>Streptophyta</taxon>
        <taxon>Embryophyta</taxon>
        <taxon>Tracheophyta</taxon>
        <taxon>Spermatophyta</taxon>
        <taxon>Magnoliopsida</taxon>
        <taxon>eudicotyledons</taxon>
        <taxon>Gunneridae</taxon>
        <taxon>Pentapetalae</taxon>
        <taxon>asterids</taxon>
        <taxon>Ericales</taxon>
        <taxon>Theaceae</taxon>
        <taxon>Camellia</taxon>
    </lineage>
</organism>
<feature type="domain" description="U-box" evidence="14">
    <location>
        <begin position="726"/>
        <end position="797"/>
    </location>
</feature>
<evidence type="ECO:0000256" key="10">
    <source>
        <dbReference type="PROSITE-ProRule" id="PRU10141"/>
    </source>
</evidence>
<comment type="caution">
    <text evidence="15">The sequence shown here is derived from an EMBL/GenBank/DDBJ whole genome shotgun (WGS) entry which is preliminary data.</text>
</comment>
<dbReference type="GO" id="GO:0061630">
    <property type="term" value="F:ubiquitin protein ligase activity"/>
    <property type="evidence" value="ECO:0007669"/>
    <property type="project" value="UniProtKB-EC"/>
</dbReference>
<dbReference type="InterPro" id="IPR014729">
    <property type="entry name" value="Rossmann-like_a/b/a_fold"/>
</dbReference>
<feature type="compositionally biased region" description="Polar residues" evidence="12">
    <location>
        <begin position="176"/>
        <end position="188"/>
    </location>
</feature>
<evidence type="ECO:0000256" key="4">
    <source>
        <dbReference type="ARBA" id="ARBA00012483"/>
    </source>
</evidence>
<dbReference type="InterPro" id="IPR008271">
    <property type="entry name" value="Ser/Thr_kinase_AS"/>
</dbReference>
<feature type="coiled-coil region" evidence="11">
    <location>
        <begin position="369"/>
        <end position="403"/>
    </location>
</feature>
<evidence type="ECO:0000256" key="1">
    <source>
        <dbReference type="ARBA" id="ARBA00000900"/>
    </source>
</evidence>
<dbReference type="Gene3D" id="3.30.40.10">
    <property type="entry name" value="Zinc/RING finger domain, C3HC4 (zinc finger)"/>
    <property type="match status" value="1"/>
</dbReference>
<dbReference type="Gene3D" id="3.40.50.620">
    <property type="entry name" value="HUPs"/>
    <property type="match status" value="1"/>
</dbReference>
<dbReference type="InterPro" id="IPR051348">
    <property type="entry name" value="U-box_ubiquitin_ligases"/>
</dbReference>
<feature type="region of interest" description="Disordered" evidence="12">
    <location>
        <begin position="176"/>
        <end position="211"/>
    </location>
</feature>
<dbReference type="PANTHER" id="PTHR45647:SF15">
    <property type="entry name" value="U-BOX DOMAIN-CONTAINING PROTEIN 35"/>
    <property type="match status" value="1"/>
</dbReference>
<dbReference type="InterPro" id="IPR003613">
    <property type="entry name" value="Ubox_domain"/>
</dbReference>
<evidence type="ECO:0000256" key="5">
    <source>
        <dbReference type="ARBA" id="ARBA00022679"/>
    </source>
</evidence>
<dbReference type="EC" id="2.3.2.27" evidence="4"/>
<dbReference type="SUPFAM" id="SSF52402">
    <property type="entry name" value="Adenine nucleotide alpha hydrolases-like"/>
    <property type="match status" value="1"/>
</dbReference>
<evidence type="ECO:0000313" key="15">
    <source>
        <dbReference type="EMBL" id="THG01729.1"/>
    </source>
</evidence>
<protein>
    <recommendedName>
        <fullName evidence="4">RING-type E3 ubiquitin transferase</fullName>
        <ecNumber evidence="4">2.3.2.27</ecNumber>
    </recommendedName>
</protein>
<reference evidence="15 16" key="1">
    <citation type="journal article" date="2018" name="Proc. Natl. Acad. Sci. U.S.A.">
        <title>Draft genome sequence of Camellia sinensis var. sinensis provides insights into the evolution of the tea genome and tea quality.</title>
        <authorList>
            <person name="Wei C."/>
            <person name="Yang H."/>
            <person name="Wang S."/>
            <person name="Zhao J."/>
            <person name="Liu C."/>
            <person name="Gao L."/>
            <person name="Xia E."/>
            <person name="Lu Y."/>
            <person name="Tai Y."/>
            <person name="She G."/>
            <person name="Sun J."/>
            <person name="Cao H."/>
            <person name="Tong W."/>
            <person name="Gao Q."/>
            <person name="Li Y."/>
            <person name="Deng W."/>
            <person name="Jiang X."/>
            <person name="Wang W."/>
            <person name="Chen Q."/>
            <person name="Zhang S."/>
            <person name="Li H."/>
            <person name="Wu J."/>
            <person name="Wang P."/>
            <person name="Li P."/>
            <person name="Shi C."/>
            <person name="Zheng F."/>
            <person name="Jian J."/>
            <person name="Huang B."/>
            <person name="Shan D."/>
            <person name="Shi M."/>
            <person name="Fang C."/>
            <person name="Yue Y."/>
            <person name="Li F."/>
            <person name="Li D."/>
            <person name="Wei S."/>
            <person name="Han B."/>
            <person name="Jiang C."/>
            <person name="Yin Y."/>
            <person name="Xia T."/>
            <person name="Zhang Z."/>
            <person name="Bennetzen J.L."/>
            <person name="Zhao S."/>
            <person name="Wan X."/>
        </authorList>
    </citation>
    <scope>NUCLEOTIDE SEQUENCE [LARGE SCALE GENOMIC DNA]</scope>
    <source>
        <strain evidence="16">cv. Shuchazao</strain>
        <tissue evidence="15">Leaf</tissue>
    </source>
</reference>
<proteinExistence type="predicted"/>
<dbReference type="SUPFAM" id="SSF56112">
    <property type="entry name" value="Protein kinase-like (PK-like)"/>
    <property type="match status" value="1"/>
</dbReference>
<dbReference type="PROSITE" id="PS00107">
    <property type="entry name" value="PROTEIN_KINASE_ATP"/>
    <property type="match status" value="1"/>
</dbReference>
<dbReference type="PROSITE" id="PS50011">
    <property type="entry name" value="PROTEIN_KINASE_DOM"/>
    <property type="match status" value="1"/>
</dbReference>
<dbReference type="SUPFAM" id="SSF57850">
    <property type="entry name" value="RING/U-box"/>
    <property type="match status" value="1"/>
</dbReference>
<dbReference type="AlphaFoldDB" id="A0A4S4DG60"/>
<keyword evidence="16" id="KW-1185">Reference proteome</keyword>
<accession>A0A4S4DG60</accession>
<dbReference type="InterPro" id="IPR013083">
    <property type="entry name" value="Znf_RING/FYVE/PHD"/>
</dbReference>
<gene>
    <name evidence="15" type="ORF">TEA_024994</name>
</gene>
<dbReference type="UniPathway" id="UPA00143"/>
<dbReference type="CDD" id="cd16655">
    <property type="entry name" value="RING-Ubox_WDSUB1-like"/>
    <property type="match status" value="1"/>
</dbReference>
<dbReference type="Pfam" id="PF00069">
    <property type="entry name" value="Pkinase"/>
    <property type="match status" value="1"/>
</dbReference>
<dbReference type="GO" id="GO:0004672">
    <property type="term" value="F:protein kinase activity"/>
    <property type="evidence" value="ECO:0007669"/>
    <property type="project" value="InterPro"/>
</dbReference>
<sequence length="797" mass="89160">MEESEIAEVGGLLGLPAPASLTVAIAINGNRSSKYIIKWALEKFVPEGAVMFRLLHVRPKITAVPTPMGNSIPLSEVRNDVAAAYMKEIEWQTNEKLLPYKKMCIQKKVQVEILQIESDNVVHAISNEVSKSTINKLVVGASSRGMFSRGRNLSSKISECTPSFCTVYAVSNGKLSSLRPSDSETNGSIKDDSSETSSSTNNMSSFSSSSQAELTEPGLVASYPHFHSPSLPMQRFQALSTINQTLLHKKTNSTETSHSGISSLDIVEEEDVGHPNSTVSSFRTLVTDNQSWISDQASISDFSSDSPVNVNVNFELEKLRIELRHIRGMYAMAQSETFDASRKINDLHKHQLEDATKLNEINDKEAEAKQLAIQEREKYEAAIREVEHMRKCVEREAAQKKEAEIRASHDAKEKEKFENALLSSPQQYRKFEWEEIVSATSSFSDDLRIGMGAYGTVYKCSLHHTAAAVKVLHSKEAHRNKQFQQELEILSRIRHPHLLILLGACPDYGSLVYEYMENGSLEDRLLRKNNTPPIPWFERYRIAWEVASALVFLHNSNPHPIIHRDLKPANILLDRNFVSKIGDVGLSKMLESDPSVISTMCKDTGLVGTLSYIDPEYQRTGLISPKSDVYAFGMVILQLLTAKPAVALAHVVETAVDDGNFADLLDPEAGNWPIEETKELAVLGLKCTELRRRDRPDLRDQVLPALERLKEFADRARDMASNAQPAPPNHFICPILQDIMEEPCVAADGYTYDRKAIQTWLEENDKSPMTNLPLPTRNLIPNYTLLSAIIEWKSGKQ</sequence>
<keyword evidence="6 10" id="KW-0547">Nucleotide-binding</keyword>
<dbReference type="SMART" id="SM00504">
    <property type="entry name" value="Ubox"/>
    <property type="match status" value="1"/>
</dbReference>
<evidence type="ECO:0000256" key="8">
    <source>
        <dbReference type="ARBA" id="ARBA00022786"/>
    </source>
</evidence>
<comment type="function">
    <text evidence="2">Functions as an E3 ubiquitin ligase.</text>
</comment>
<keyword evidence="9 10" id="KW-0067">ATP-binding</keyword>
<dbReference type="CDD" id="cd01989">
    <property type="entry name" value="USP_STK_Ubox_N"/>
    <property type="match status" value="1"/>
</dbReference>
<comment type="catalytic activity">
    <reaction evidence="1">
        <text>S-ubiquitinyl-[E2 ubiquitin-conjugating enzyme]-L-cysteine + [acceptor protein]-L-lysine = [E2 ubiquitin-conjugating enzyme]-L-cysteine + N(6)-ubiquitinyl-[acceptor protein]-L-lysine.</text>
        <dbReference type="EC" id="2.3.2.27"/>
    </reaction>
</comment>
<evidence type="ECO:0000259" key="14">
    <source>
        <dbReference type="PROSITE" id="PS51698"/>
    </source>
</evidence>
<dbReference type="SMART" id="SM00220">
    <property type="entry name" value="S_TKc"/>
    <property type="match status" value="1"/>
</dbReference>
<dbReference type="Proteomes" id="UP000306102">
    <property type="component" value="Unassembled WGS sequence"/>
</dbReference>
<keyword evidence="7" id="KW-0418">Kinase</keyword>
<dbReference type="InterPro" id="IPR017441">
    <property type="entry name" value="Protein_kinase_ATP_BS"/>
</dbReference>
<keyword evidence="8" id="KW-0833">Ubl conjugation pathway</keyword>
<evidence type="ECO:0000256" key="12">
    <source>
        <dbReference type="SAM" id="MobiDB-lite"/>
    </source>
</evidence>
<dbReference type="STRING" id="542762.A0A4S4DG60"/>
<keyword evidence="5" id="KW-0808">Transferase</keyword>
<evidence type="ECO:0000313" key="16">
    <source>
        <dbReference type="Proteomes" id="UP000306102"/>
    </source>
</evidence>
<keyword evidence="11" id="KW-0175">Coiled coil</keyword>
<dbReference type="Pfam" id="PF04564">
    <property type="entry name" value="U-box"/>
    <property type="match status" value="1"/>
</dbReference>
<comment type="pathway">
    <text evidence="3">Protein modification; protein ubiquitination.</text>
</comment>
<feature type="domain" description="Protein kinase" evidence="13">
    <location>
        <begin position="443"/>
        <end position="706"/>
    </location>
</feature>
<evidence type="ECO:0000256" key="2">
    <source>
        <dbReference type="ARBA" id="ARBA00003861"/>
    </source>
</evidence>
<feature type="binding site" evidence="10">
    <location>
        <position position="470"/>
    </location>
    <ligand>
        <name>ATP</name>
        <dbReference type="ChEBI" id="CHEBI:30616"/>
    </ligand>
</feature>
<dbReference type="EMBL" id="SDRB02011343">
    <property type="protein sequence ID" value="THG01729.1"/>
    <property type="molecule type" value="Genomic_DNA"/>
</dbReference>
<evidence type="ECO:0000256" key="6">
    <source>
        <dbReference type="ARBA" id="ARBA00022741"/>
    </source>
</evidence>
<evidence type="ECO:0000256" key="9">
    <source>
        <dbReference type="ARBA" id="ARBA00022840"/>
    </source>
</evidence>
<evidence type="ECO:0000259" key="13">
    <source>
        <dbReference type="PROSITE" id="PS50011"/>
    </source>
</evidence>
<dbReference type="GO" id="GO:0016567">
    <property type="term" value="P:protein ubiquitination"/>
    <property type="evidence" value="ECO:0007669"/>
    <property type="project" value="UniProtKB-UniPathway"/>
</dbReference>
<dbReference type="InterPro" id="IPR000719">
    <property type="entry name" value="Prot_kinase_dom"/>
</dbReference>
<name>A0A4S4DG60_CAMSN</name>
<dbReference type="PANTHER" id="PTHR45647">
    <property type="entry name" value="OS02G0152300 PROTEIN"/>
    <property type="match status" value="1"/>
</dbReference>
<dbReference type="Gene3D" id="3.30.200.20">
    <property type="entry name" value="Phosphorylase Kinase, domain 1"/>
    <property type="match status" value="1"/>
</dbReference>
<dbReference type="InterPro" id="IPR011009">
    <property type="entry name" value="Kinase-like_dom_sf"/>
</dbReference>
<dbReference type="PROSITE" id="PS00108">
    <property type="entry name" value="PROTEIN_KINASE_ST"/>
    <property type="match status" value="1"/>
</dbReference>
<dbReference type="PROSITE" id="PS51698">
    <property type="entry name" value="U_BOX"/>
    <property type="match status" value="1"/>
</dbReference>